<proteinExistence type="predicted"/>
<dbReference type="EMBL" id="MT040195">
    <property type="protein sequence ID" value="QNV47820.1"/>
    <property type="molecule type" value="Genomic_DNA"/>
</dbReference>
<keyword evidence="2" id="KW-1185">Reference proteome</keyword>
<reference evidence="1 2" key="1">
    <citation type="journal article" date="2020" name="Genomics">
        <title>Characterization of a novel alphabaculovirus isolated from the Southern armyworm, Spodoptera eridania (Cramer, 1782) (Lepidoptera: Noctuidae) and the evolution of odv-e66, a bacterium-acquired baculoviral chondroitinase gene.</title>
        <authorList>
            <person name="Rodrigues D.T."/>
            <person name="Peterson L."/>
            <person name="de Oliveira L.B."/>
            <person name="Sosa-Gomez D.R."/>
            <person name="Ribeiro B.M."/>
            <person name="Ardisson-Araujo D.M.P."/>
        </authorList>
    </citation>
    <scope>NUCLEOTIDE SEQUENCE [LARGE SCALE GENOMIC DNA]</scope>
    <source>
        <strain evidence="1">CNPSo-165</strain>
    </source>
</reference>
<dbReference type="Proteomes" id="UP000831439">
    <property type="component" value="Segment"/>
</dbReference>
<protein>
    <submittedName>
        <fullName evidence="1">Uncharacterized protein</fullName>
    </submittedName>
</protein>
<dbReference type="GeneID" id="80539110"/>
<evidence type="ECO:0000313" key="1">
    <source>
        <dbReference type="EMBL" id="QNV47820.1"/>
    </source>
</evidence>
<organism evidence="1 2">
    <name type="scientific">Spodoptera eridania nucleopolyhedrovirus</name>
    <dbReference type="NCBI Taxonomy" id="2315721"/>
    <lineage>
        <taxon>Viruses</taxon>
        <taxon>Viruses incertae sedis</taxon>
        <taxon>Naldaviricetes</taxon>
        <taxon>Lefavirales</taxon>
        <taxon>Baculoviridae</taxon>
        <taxon>Alphabaculovirus</taxon>
        <taxon>Alphabaculovirus speridaniae</taxon>
    </lineage>
</organism>
<dbReference type="RefSeq" id="YP_010800506.1">
    <property type="nucleotide sequence ID" value="NC_076869.1"/>
</dbReference>
<sequence length="99" mass="12145">MISLSLKWSFTKNFTKKFLPTRLANTSYHFIIDNNNSFVEVRFKIETIHFTVMFRQVCFKNLLQIHFFDNTNNFNEVTILKFFKQNFANLLCRQYQRFR</sequence>
<accession>A0ABX6TQZ5</accession>
<evidence type="ECO:0000313" key="2">
    <source>
        <dbReference type="Proteomes" id="UP000831439"/>
    </source>
</evidence>
<name>A0ABX6TQZ5_9ABAC</name>